<dbReference type="Gene3D" id="3.40.50.1820">
    <property type="entry name" value="alpha/beta hydrolase"/>
    <property type="match status" value="1"/>
</dbReference>
<dbReference type="EMBL" id="JAWHQM010000085">
    <property type="protein sequence ID" value="KAK5636950.1"/>
    <property type="molecule type" value="Genomic_DNA"/>
</dbReference>
<evidence type="ECO:0000256" key="1">
    <source>
        <dbReference type="SAM" id="Phobius"/>
    </source>
</evidence>
<dbReference type="Proteomes" id="UP001305414">
    <property type="component" value="Unassembled WGS sequence"/>
</dbReference>
<accession>A0AAN7Z4Q0</accession>
<gene>
    <name evidence="3" type="ORF">RRF57_012662</name>
</gene>
<dbReference type="Pfam" id="PF00561">
    <property type="entry name" value="Abhydrolase_1"/>
    <property type="match status" value="1"/>
</dbReference>
<feature type="transmembrane region" description="Helical" evidence="1">
    <location>
        <begin position="16"/>
        <end position="40"/>
    </location>
</feature>
<dbReference type="PANTHER" id="PTHR37471">
    <property type="entry name" value="UNNAMED PRODUCT"/>
    <property type="match status" value="1"/>
</dbReference>
<evidence type="ECO:0000313" key="3">
    <source>
        <dbReference type="EMBL" id="KAK5636950.1"/>
    </source>
</evidence>
<keyword evidence="1" id="KW-0812">Transmembrane</keyword>
<evidence type="ECO:0000313" key="4">
    <source>
        <dbReference type="Proteomes" id="UP001305414"/>
    </source>
</evidence>
<keyword evidence="1" id="KW-0472">Membrane</keyword>
<sequence>MVYLLALITIKGGGAILSWSGTIAIGYSIVDALYAMFIYYPHNHRLEQAAEHPPLLPRAERRALFLRCLDNTPDITGYLRKWFLGANASDIQQENVREFLSWAFFDRHPGNETVAELEELDEYVTEIEKRMGHQLQPGRGQAQSLRLTLDKIEVRYRSVIWYFIVGVVDLLTHLRLLRQGFRHYAQPSHLMIPLRPQSVFATRQSVSKLSYMYRPHTAKDKLPLVFLHGIGIGLWPYTQYLSTLNEASIEDGEVGVIALEYLPVSARLTNAPLSQAEFLSEISLILSAHGWDKFVVVGHSYGTVLATHMLKSPSLSPRIQSVILIDPVCILLHLPDVAYNFTRRKPRGANEYLLWYFASMDPGVAHCLGRHFFWKDNIAWKEDLLEIAGQPFNNKGISSMNPSKEGHARKVIVCLAELDLIVDTKTVRQYLLNDGDWISVNNITGKTSDTRTLADTVRVTHFERNGIEVLWFDGLDHAQAFDGTESSAHLAAITRRSCALR</sequence>
<reference evidence="3 4" key="1">
    <citation type="submission" date="2023-10" db="EMBL/GenBank/DDBJ databases">
        <title>Draft genome sequence of Xylaria bambusicola isolate GMP-LS, the root and basal stem rot pathogen of sugarcane in Indonesia.</title>
        <authorList>
            <person name="Selvaraj P."/>
            <person name="Muralishankar V."/>
            <person name="Muruganantham S."/>
            <person name="Sp S."/>
            <person name="Haryani S."/>
            <person name="Lau K.J.X."/>
            <person name="Naqvi N.I."/>
        </authorList>
    </citation>
    <scope>NUCLEOTIDE SEQUENCE [LARGE SCALE GENOMIC DNA]</scope>
    <source>
        <strain evidence="3">GMP-LS</strain>
    </source>
</reference>
<proteinExistence type="predicted"/>
<comment type="caution">
    <text evidence="3">The sequence shown here is derived from an EMBL/GenBank/DDBJ whole genome shotgun (WGS) entry which is preliminary data.</text>
</comment>
<dbReference type="InterPro" id="IPR000073">
    <property type="entry name" value="AB_hydrolase_1"/>
</dbReference>
<dbReference type="InterPro" id="IPR029058">
    <property type="entry name" value="AB_hydrolase_fold"/>
</dbReference>
<organism evidence="3 4">
    <name type="scientific">Xylaria bambusicola</name>
    <dbReference type="NCBI Taxonomy" id="326684"/>
    <lineage>
        <taxon>Eukaryota</taxon>
        <taxon>Fungi</taxon>
        <taxon>Dikarya</taxon>
        <taxon>Ascomycota</taxon>
        <taxon>Pezizomycotina</taxon>
        <taxon>Sordariomycetes</taxon>
        <taxon>Xylariomycetidae</taxon>
        <taxon>Xylariales</taxon>
        <taxon>Xylariaceae</taxon>
        <taxon>Xylaria</taxon>
    </lineage>
</organism>
<dbReference type="PANTHER" id="PTHR37471:SF1">
    <property type="entry name" value="AB HYDROLASE-1 DOMAIN-CONTAINING PROTEIN"/>
    <property type="match status" value="1"/>
</dbReference>
<dbReference type="AlphaFoldDB" id="A0AAN7Z4Q0"/>
<feature type="domain" description="AB hydrolase-1" evidence="2">
    <location>
        <begin position="273"/>
        <end position="338"/>
    </location>
</feature>
<evidence type="ECO:0000259" key="2">
    <source>
        <dbReference type="Pfam" id="PF00561"/>
    </source>
</evidence>
<protein>
    <recommendedName>
        <fullName evidence="2">AB hydrolase-1 domain-containing protein</fullName>
    </recommendedName>
</protein>
<dbReference type="SUPFAM" id="SSF53474">
    <property type="entry name" value="alpha/beta-Hydrolases"/>
    <property type="match status" value="1"/>
</dbReference>
<feature type="transmembrane region" description="Helical" evidence="1">
    <location>
        <begin position="159"/>
        <end position="177"/>
    </location>
</feature>
<name>A0AAN7Z4Q0_9PEZI</name>
<keyword evidence="1" id="KW-1133">Transmembrane helix</keyword>
<keyword evidence="4" id="KW-1185">Reference proteome</keyword>